<feature type="compositionally biased region" description="Polar residues" evidence="1">
    <location>
        <begin position="399"/>
        <end position="409"/>
    </location>
</feature>
<feature type="domain" description="eCIS core" evidence="2">
    <location>
        <begin position="16"/>
        <end position="87"/>
    </location>
</feature>
<evidence type="ECO:0000313" key="4">
    <source>
        <dbReference type="Proteomes" id="UP000632138"/>
    </source>
</evidence>
<evidence type="ECO:0000313" key="3">
    <source>
        <dbReference type="EMBL" id="MBM2618620.1"/>
    </source>
</evidence>
<dbReference type="Pfam" id="PF13699">
    <property type="entry name" value="eCIS_core"/>
    <property type="match status" value="1"/>
</dbReference>
<dbReference type="EMBL" id="JAENHP010000007">
    <property type="protein sequence ID" value="MBM2618620.1"/>
    <property type="molecule type" value="Genomic_DNA"/>
</dbReference>
<evidence type="ECO:0000256" key="1">
    <source>
        <dbReference type="SAM" id="MobiDB-lite"/>
    </source>
</evidence>
<gene>
    <name evidence="3" type="ORF">JIG36_23980</name>
</gene>
<evidence type="ECO:0000259" key="2">
    <source>
        <dbReference type="Pfam" id="PF13699"/>
    </source>
</evidence>
<accession>A0ABS2AFR8</accession>
<reference evidence="3 4" key="1">
    <citation type="submission" date="2021-01" db="EMBL/GenBank/DDBJ databases">
        <title>Actinoplanes sp. nov. LDG1-06 isolated from lichen.</title>
        <authorList>
            <person name="Saeng-In P."/>
            <person name="Phongsopitanun W."/>
            <person name="Kanchanasin P."/>
            <person name="Yuki M."/>
            <person name="Kudo T."/>
            <person name="Ohkuma M."/>
            <person name="Tanasupawat S."/>
        </authorList>
    </citation>
    <scope>NUCLEOTIDE SEQUENCE [LARGE SCALE GENOMIC DNA]</scope>
    <source>
        <strain evidence="3 4">LDG1-06</strain>
    </source>
</reference>
<feature type="compositionally biased region" description="Low complexity" evidence="1">
    <location>
        <begin position="387"/>
        <end position="398"/>
    </location>
</feature>
<feature type="region of interest" description="Disordered" evidence="1">
    <location>
        <begin position="297"/>
        <end position="417"/>
    </location>
</feature>
<dbReference type="InterPro" id="IPR025295">
    <property type="entry name" value="eCIS_core_dom"/>
</dbReference>
<dbReference type="RefSeq" id="WP_203378605.1">
    <property type="nucleotide sequence ID" value="NZ_JAENHP010000007.1"/>
</dbReference>
<feature type="region of interest" description="Disordered" evidence="1">
    <location>
        <begin position="85"/>
        <end position="189"/>
    </location>
</feature>
<name>A0ABS2AFR8_9ACTN</name>
<sequence>MSGEHVSEPRRDGSEPLEEPVRTAMEAGFGYDFSGVRLHSGEEAAETARSMRARAVTIGSDVYLARDVPPAPKLIAHELAHVVQQGGRAPAGTKPDPVGEQAAESAAETVLAGGRAQLGPMTVTGPQRSPDPPGGGGSGRPPALTPEEMWTQLVQSQRGFTSSTSGAGDSYRSSPATVPPGSLAVDADGNPTATGAPLGKGFETYAGVQLVDAEGRRVAVAADHFHGSGPDAHAEARCVRALETHGPAQLPGGKLIVVSDQTICTTCRERLITYARSRGLTVIEPHEPVRARVVGVGEVSPKTASRSSTRAGRPALSVVAREPIPIAPPNPPAPATSPTPKTPPSPPPNSAAPQGTSSSPPKGTPSAPKTTPSAPAAPKSSPPTPATPETAPATPKGTSTAGEPTTRTAKSLPADGEVVKSGRLSVKVEYEGGRAKARVTGVDANGLPREDTPALSRTPKGSVVARTFTAVQLGRTLLDLYANASDEQTRTTVEKVTHPLQSYMRSVVADAEAEFLAGHPDPARLEAFADVEALRGTYENEWRGLRVYQARAALLIVGLGLIPVDQRGPDWDTALARVAQGAAAPPQKVASFRSSAENYESRGIDLLQQIAPYRSGLPQLADEIDRRAEMLQTIAGDLDDLFWSLALRYPILEHAWLPLHSESAFVGDLAGRMSGFAQVVRARDRAYTALDDRLSAELHRLGRHIDNPGRAIAEQPPRPRP</sequence>
<dbReference type="Proteomes" id="UP000632138">
    <property type="component" value="Unassembled WGS sequence"/>
</dbReference>
<comment type="caution">
    <text evidence="3">The sequence shown here is derived from an EMBL/GenBank/DDBJ whole genome shotgun (WGS) entry which is preliminary data.</text>
</comment>
<feature type="region of interest" description="Disordered" evidence="1">
    <location>
        <begin position="1"/>
        <end position="22"/>
    </location>
</feature>
<keyword evidence="4" id="KW-1185">Reference proteome</keyword>
<feature type="compositionally biased region" description="Polar residues" evidence="1">
    <location>
        <begin position="152"/>
        <end position="176"/>
    </location>
</feature>
<proteinExistence type="predicted"/>
<organism evidence="3 4">
    <name type="scientific">Paractinoplanes ovalisporus</name>
    <dbReference type="NCBI Taxonomy" id="2810368"/>
    <lineage>
        <taxon>Bacteria</taxon>
        <taxon>Bacillati</taxon>
        <taxon>Actinomycetota</taxon>
        <taxon>Actinomycetes</taxon>
        <taxon>Micromonosporales</taxon>
        <taxon>Micromonosporaceae</taxon>
        <taxon>Paractinoplanes</taxon>
    </lineage>
</organism>
<feature type="compositionally biased region" description="Pro residues" evidence="1">
    <location>
        <begin position="325"/>
        <end position="350"/>
    </location>
</feature>
<protein>
    <submittedName>
        <fullName evidence="3">DUF4157 domain-containing protein</fullName>
    </submittedName>
</protein>
<feature type="compositionally biased region" description="Low complexity" evidence="1">
    <location>
        <begin position="351"/>
        <end position="379"/>
    </location>
</feature>
<feature type="compositionally biased region" description="Basic and acidic residues" evidence="1">
    <location>
        <begin position="1"/>
        <end position="14"/>
    </location>
</feature>